<name>A0A6M0QBL6_9BACI</name>
<evidence type="ECO:0000313" key="1">
    <source>
        <dbReference type="EMBL" id="NEY73647.1"/>
    </source>
</evidence>
<protein>
    <submittedName>
        <fullName evidence="1">Uncharacterized protein</fullName>
    </submittedName>
</protein>
<organism evidence="1 2">
    <name type="scientific">Bacillus mesophilus</name>
    <dbReference type="NCBI Taxonomy" id="1808955"/>
    <lineage>
        <taxon>Bacteria</taxon>
        <taxon>Bacillati</taxon>
        <taxon>Bacillota</taxon>
        <taxon>Bacilli</taxon>
        <taxon>Bacillales</taxon>
        <taxon>Bacillaceae</taxon>
        <taxon>Bacillus</taxon>
    </lineage>
</organism>
<proteinExistence type="predicted"/>
<dbReference type="AlphaFoldDB" id="A0A6M0QBL6"/>
<gene>
    <name evidence="1" type="ORF">G4D63_18180</name>
</gene>
<dbReference type="Proteomes" id="UP000481043">
    <property type="component" value="Unassembled WGS sequence"/>
</dbReference>
<reference evidence="1 2" key="1">
    <citation type="submission" date="2020-02" db="EMBL/GenBank/DDBJ databases">
        <title>Bacillus aquiflavi sp. nov., isolated from yellow water of strong flavor Chinese baijiu in Yibin region of China.</title>
        <authorList>
            <person name="Xie J."/>
        </authorList>
    </citation>
    <scope>NUCLEOTIDE SEQUENCE [LARGE SCALE GENOMIC DNA]</scope>
    <source>
        <strain evidence="1 2">SA4</strain>
    </source>
</reference>
<keyword evidence="2" id="KW-1185">Reference proteome</keyword>
<evidence type="ECO:0000313" key="2">
    <source>
        <dbReference type="Proteomes" id="UP000481043"/>
    </source>
</evidence>
<dbReference type="EMBL" id="JAAIWM010000008">
    <property type="protein sequence ID" value="NEY73647.1"/>
    <property type="molecule type" value="Genomic_DNA"/>
</dbReference>
<accession>A0A6M0QBL6</accession>
<dbReference type="RefSeq" id="WP_163181393.1">
    <property type="nucleotide sequence ID" value="NZ_JAAIWM010000008.1"/>
</dbReference>
<sequence>MSRDEGHLTNEVLYVTNEEYVNSAINHESAQDEEFEEKVQDSKIRLDLYKH</sequence>
<comment type="caution">
    <text evidence="1">The sequence shown here is derived from an EMBL/GenBank/DDBJ whole genome shotgun (WGS) entry which is preliminary data.</text>
</comment>